<dbReference type="SUPFAM" id="SSF55486">
    <property type="entry name" value="Metalloproteases ('zincins'), catalytic domain"/>
    <property type="match status" value="1"/>
</dbReference>
<dbReference type="Gene3D" id="1.10.1370.30">
    <property type="match status" value="1"/>
</dbReference>
<reference evidence="4 6" key="2">
    <citation type="submission" date="2018-08" db="EMBL/GenBank/DDBJ databases">
        <title>Genomic Encyclopedia of Archaeal and Bacterial Type Strains, Phase II (KMG-II): from individual species to whole genera.</title>
        <authorList>
            <person name="Goeker M."/>
        </authorList>
    </citation>
    <scope>NUCLEOTIDE SEQUENCE [LARGE SCALE GENOMIC DNA]</scope>
    <source>
        <strain evidence="4 6">DSM 2261</strain>
    </source>
</reference>
<dbReference type="PROSITE" id="PS51257">
    <property type="entry name" value="PROKAR_LIPOPROTEIN"/>
    <property type="match status" value="1"/>
</dbReference>
<name>A0AAC8QF93_9BACT</name>
<organism evidence="3 5">
    <name type="scientific">Archangium gephyra</name>
    <dbReference type="NCBI Taxonomy" id="48"/>
    <lineage>
        <taxon>Bacteria</taxon>
        <taxon>Pseudomonadati</taxon>
        <taxon>Myxococcota</taxon>
        <taxon>Myxococcia</taxon>
        <taxon>Myxococcales</taxon>
        <taxon>Cystobacterineae</taxon>
        <taxon>Archangiaceae</taxon>
        <taxon>Archangium</taxon>
    </lineage>
</organism>
<sequence>MRPRLPALLLTLSLSALGGCVTTPKAPPPLTEEQQLAAEVARLASDAAALLKAQDLLVWSYWSEGARADVASTYVGKETLFSLDNIRKIDRLRQRTTEPRELRALTALQSHFAGEYLSQQLAEVNDAIANLEASLTFQVDGREVRWGELERLLANERSAPKRQALYTAATPALERLNPLIQRREQRTEELVRELGYTSYEAFGGELRQADLGRLALLAEEVLQATEAPYKDVMERLAQRELGMAFTSLTRADLPRLFRPREVDGFFPKGEMLLRAHGTLSGMGIDLGGMKNVRIDAREDVKRKNPRPLSLGIEVPGDVRLSVRPVDGALEQSRLLHEFGHALHYAYTKEPRFELAKLGNPTVTEAYAALFEDLTEDPVWLEEHAGLTGKDRATYLAATSAHKLFLIRRAAGRLLYQLALHRQEEGVDARELYKAMLERVDEMPATKDDVVRYLVEQEDFFQSADHFRAWFLAGQLQGQLKARFGPSWWHEPEAGKFLQELWSHGNALSAREVADSMGENGIAPDVLLLRLGTTLGVPIKLDARDESVAPSTAPEPTAPASPENTPAAPEQAPAPATPEQAPAPAAPVTPPAAARTAPASKTVSEKKPRPTQARASKVSKARKPESRHARAAKNSKASGPRKKDGFRPGHGHKTRR</sequence>
<dbReference type="Proteomes" id="UP000035579">
    <property type="component" value="Chromosome"/>
</dbReference>
<dbReference type="RefSeq" id="WP_245682721.1">
    <property type="nucleotide sequence ID" value="NZ_CP011509.1"/>
</dbReference>
<reference evidence="3 5" key="1">
    <citation type="submission" date="2015-05" db="EMBL/GenBank/DDBJ databases">
        <title>Genome assembly of Archangium gephyra DSM 2261.</title>
        <authorList>
            <person name="Sharma G."/>
            <person name="Subramanian S."/>
        </authorList>
    </citation>
    <scope>NUCLEOTIDE SEQUENCE [LARGE SCALE GENOMIC DNA]</scope>
    <source>
        <strain evidence="3 5">DSM 2261</strain>
    </source>
</reference>
<accession>A0AAC8QF93</accession>
<dbReference type="AlphaFoldDB" id="A0AAC8QF93"/>
<evidence type="ECO:0000313" key="4">
    <source>
        <dbReference type="EMBL" id="REG32338.1"/>
    </source>
</evidence>
<protein>
    <submittedName>
        <fullName evidence="3">Chromosome partition protein smc</fullName>
    </submittedName>
</protein>
<keyword evidence="6" id="KW-1185">Reference proteome</keyword>
<feature type="signal peptide" evidence="2">
    <location>
        <begin position="1"/>
        <end position="18"/>
    </location>
</feature>
<evidence type="ECO:0000313" key="3">
    <source>
        <dbReference type="EMBL" id="AKJ06344.1"/>
    </source>
</evidence>
<evidence type="ECO:0000256" key="2">
    <source>
        <dbReference type="SAM" id="SignalP"/>
    </source>
</evidence>
<proteinExistence type="predicted"/>
<evidence type="ECO:0000313" key="5">
    <source>
        <dbReference type="Proteomes" id="UP000035579"/>
    </source>
</evidence>
<dbReference type="EMBL" id="CP011509">
    <property type="protein sequence ID" value="AKJ06344.1"/>
    <property type="molecule type" value="Genomic_DNA"/>
</dbReference>
<feature type="chain" id="PRO_5042002763" evidence="2">
    <location>
        <begin position="19"/>
        <end position="655"/>
    </location>
</feature>
<feature type="compositionally biased region" description="Low complexity" evidence="1">
    <location>
        <begin position="548"/>
        <end position="582"/>
    </location>
</feature>
<keyword evidence="2" id="KW-0732">Signal</keyword>
<dbReference type="Proteomes" id="UP000256345">
    <property type="component" value="Unassembled WGS sequence"/>
</dbReference>
<feature type="region of interest" description="Disordered" evidence="1">
    <location>
        <begin position="542"/>
        <end position="655"/>
    </location>
</feature>
<dbReference type="EMBL" id="QUMU01000005">
    <property type="protein sequence ID" value="REG32338.1"/>
    <property type="molecule type" value="Genomic_DNA"/>
</dbReference>
<dbReference type="KEGG" id="age:AA314_07970"/>
<evidence type="ECO:0000256" key="1">
    <source>
        <dbReference type="SAM" id="MobiDB-lite"/>
    </source>
</evidence>
<gene>
    <name evidence="3" type="ORF">AA314_07970</name>
    <name evidence="4" type="ORF">ATI61_105666</name>
</gene>
<evidence type="ECO:0000313" key="6">
    <source>
        <dbReference type="Proteomes" id="UP000256345"/>
    </source>
</evidence>